<accession>A0A6J4VD42</accession>
<feature type="region of interest" description="Disordered" evidence="1">
    <location>
        <begin position="208"/>
        <end position="248"/>
    </location>
</feature>
<gene>
    <name evidence="2" type="ORF">AVDCRST_MAG19-3274</name>
</gene>
<sequence>MTGAAGMERGHRIAGRCPSLNPPPLVLCHPLVEDGAEAGEMLGFVLLEATEGLAQGPELAVALDRAGQPRLVEAAQLVDGLAAGVFDQGEGIDIGRLLREALGEAKALEEEALAAGKMDEGAANSPTLAALLATVEGAGASRREQIEQILAGDGDGGDGGGDIVVAEGFEVGVDTLGLGLGGLGGLAGKIGLVGSLLVLHGAPRGARRVVGRRGGRRTSRSAASAPDAVVQRERSPGDRWRSGSRAVA</sequence>
<protein>
    <submittedName>
        <fullName evidence="2">Uncharacterized protein</fullName>
    </submittedName>
</protein>
<dbReference type="AlphaFoldDB" id="A0A6J4VD42"/>
<reference evidence="2" key="1">
    <citation type="submission" date="2020-02" db="EMBL/GenBank/DDBJ databases">
        <authorList>
            <person name="Meier V. D."/>
        </authorList>
    </citation>
    <scope>NUCLEOTIDE SEQUENCE</scope>
    <source>
        <strain evidence="2">AVDCRST_MAG19</strain>
    </source>
</reference>
<feature type="compositionally biased region" description="Basic and acidic residues" evidence="1">
    <location>
        <begin position="230"/>
        <end position="241"/>
    </location>
</feature>
<evidence type="ECO:0000256" key="1">
    <source>
        <dbReference type="SAM" id="MobiDB-lite"/>
    </source>
</evidence>
<dbReference type="EMBL" id="CADCWL010000177">
    <property type="protein sequence ID" value="CAA9575327.1"/>
    <property type="molecule type" value="Genomic_DNA"/>
</dbReference>
<feature type="compositionally biased region" description="Basic residues" evidence="1">
    <location>
        <begin position="208"/>
        <end position="219"/>
    </location>
</feature>
<organism evidence="2">
    <name type="scientific">uncultured Thermomicrobiales bacterium</name>
    <dbReference type="NCBI Taxonomy" id="1645740"/>
    <lineage>
        <taxon>Bacteria</taxon>
        <taxon>Pseudomonadati</taxon>
        <taxon>Thermomicrobiota</taxon>
        <taxon>Thermomicrobia</taxon>
        <taxon>Thermomicrobiales</taxon>
        <taxon>environmental samples</taxon>
    </lineage>
</organism>
<evidence type="ECO:0000313" key="2">
    <source>
        <dbReference type="EMBL" id="CAA9575327.1"/>
    </source>
</evidence>
<name>A0A6J4VD42_9BACT</name>
<proteinExistence type="predicted"/>